<evidence type="ECO:0000313" key="3">
    <source>
        <dbReference type="Proteomes" id="UP000008783"/>
    </source>
</evidence>
<feature type="region of interest" description="Disordered" evidence="1">
    <location>
        <begin position="116"/>
        <end position="176"/>
    </location>
</feature>
<organism evidence="2 3">
    <name type="scientific">Puccinia graminis f. sp. tritici (strain CRL 75-36-700-3 / race SCCL)</name>
    <name type="common">Black stem rust fungus</name>
    <dbReference type="NCBI Taxonomy" id="418459"/>
    <lineage>
        <taxon>Eukaryota</taxon>
        <taxon>Fungi</taxon>
        <taxon>Dikarya</taxon>
        <taxon>Basidiomycota</taxon>
        <taxon>Pucciniomycotina</taxon>
        <taxon>Pucciniomycetes</taxon>
        <taxon>Pucciniales</taxon>
        <taxon>Pucciniaceae</taxon>
        <taxon>Puccinia</taxon>
    </lineage>
</organism>
<dbReference type="EMBL" id="DS178265">
    <property type="protein sequence ID" value="EFP76286.1"/>
    <property type="molecule type" value="Genomic_DNA"/>
</dbReference>
<evidence type="ECO:0000313" key="2">
    <source>
        <dbReference type="EMBL" id="EFP76286.1"/>
    </source>
</evidence>
<dbReference type="RefSeq" id="XP_003320705.1">
    <property type="nucleotide sequence ID" value="XM_003320657.2"/>
</dbReference>
<feature type="compositionally biased region" description="Basic residues" evidence="1">
    <location>
        <begin position="164"/>
        <end position="176"/>
    </location>
</feature>
<dbReference type="AlphaFoldDB" id="E3JW61"/>
<name>E3JW61_PUCGT</name>
<dbReference type="HOGENOM" id="CLU_1525905_0_0_1"/>
<sequence>MWYVKASQYHPCQVSKARDGQRISVAVIRYPLAGIPWLHWIPARGCGCPVSPKIQADIRVSLPGHIQAVGCGLRYAAHSPAAPLGCRHILYEWDADTPTSHFTGLLYRQLTEDKDEVDRPPLRHQLPLQFPPRTASASPISPPSDLADLPSIGFEDRGAPPLLARRRPRRSPLHWI</sequence>
<dbReference type="KEGG" id="pgr:PGTG_02727"/>
<dbReference type="InParanoid" id="E3JW61"/>
<evidence type="ECO:0000256" key="1">
    <source>
        <dbReference type="SAM" id="MobiDB-lite"/>
    </source>
</evidence>
<reference evidence="3" key="2">
    <citation type="journal article" date="2011" name="Proc. Natl. Acad. Sci. U.S.A.">
        <title>Obligate biotrophy features unraveled by the genomic analysis of rust fungi.</title>
        <authorList>
            <person name="Duplessis S."/>
            <person name="Cuomo C.A."/>
            <person name="Lin Y.-C."/>
            <person name="Aerts A."/>
            <person name="Tisserant E."/>
            <person name="Veneault-Fourrey C."/>
            <person name="Joly D.L."/>
            <person name="Hacquard S."/>
            <person name="Amselem J."/>
            <person name="Cantarel B.L."/>
            <person name="Chiu R."/>
            <person name="Coutinho P.M."/>
            <person name="Feau N."/>
            <person name="Field M."/>
            <person name="Frey P."/>
            <person name="Gelhaye E."/>
            <person name="Goldberg J."/>
            <person name="Grabherr M.G."/>
            <person name="Kodira C.D."/>
            <person name="Kohler A."/>
            <person name="Kuees U."/>
            <person name="Lindquist E.A."/>
            <person name="Lucas S.M."/>
            <person name="Mago R."/>
            <person name="Mauceli E."/>
            <person name="Morin E."/>
            <person name="Murat C."/>
            <person name="Pangilinan J.L."/>
            <person name="Park R."/>
            <person name="Pearson M."/>
            <person name="Quesneville H."/>
            <person name="Rouhier N."/>
            <person name="Sakthikumar S."/>
            <person name="Salamov A.A."/>
            <person name="Schmutz J."/>
            <person name="Selles B."/>
            <person name="Shapiro H."/>
            <person name="Tanguay P."/>
            <person name="Tuskan G.A."/>
            <person name="Henrissat B."/>
            <person name="Van de Peer Y."/>
            <person name="Rouze P."/>
            <person name="Ellis J.G."/>
            <person name="Dodds P.N."/>
            <person name="Schein J.E."/>
            <person name="Zhong S."/>
            <person name="Hamelin R.C."/>
            <person name="Grigoriev I.V."/>
            <person name="Szabo L.J."/>
            <person name="Martin F."/>
        </authorList>
    </citation>
    <scope>NUCLEOTIDE SEQUENCE [LARGE SCALE GENOMIC DNA]</scope>
    <source>
        <strain evidence="3">CRL 75-36-700-3 / race SCCL</strain>
    </source>
</reference>
<dbReference type="GeneID" id="10534016"/>
<accession>E3JW61</accession>
<dbReference type="Proteomes" id="UP000008783">
    <property type="component" value="Unassembled WGS sequence"/>
</dbReference>
<reference key="1">
    <citation type="submission" date="2007-01" db="EMBL/GenBank/DDBJ databases">
        <title>The Genome Sequence of Puccinia graminis f. sp. tritici Strain CRL 75-36-700-3.</title>
        <authorList>
            <consortium name="The Broad Institute Genome Sequencing Platform"/>
            <person name="Birren B."/>
            <person name="Lander E."/>
            <person name="Galagan J."/>
            <person name="Nusbaum C."/>
            <person name="Devon K."/>
            <person name="Cuomo C."/>
            <person name="Jaffe D."/>
            <person name="Butler J."/>
            <person name="Alvarez P."/>
            <person name="Gnerre S."/>
            <person name="Grabherr M."/>
            <person name="Mauceli E."/>
            <person name="Brockman W."/>
            <person name="Young S."/>
            <person name="LaButti K."/>
            <person name="Sykes S."/>
            <person name="DeCaprio D."/>
            <person name="Crawford M."/>
            <person name="Koehrsen M."/>
            <person name="Engels R."/>
            <person name="Montgomery P."/>
            <person name="Pearson M."/>
            <person name="Howarth C."/>
            <person name="Larson L."/>
            <person name="White J."/>
            <person name="Zeng Q."/>
            <person name="Kodira C."/>
            <person name="Yandava C."/>
            <person name="Alvarado L."/>
            <person name="O'Leary S."/>
            <person name="Szabo L."/>
            <person name="Dean R."/>
            <person name="Schein J."/>
        </authorList>
    </citation>
    <scope>NUCLEOTIDE SEQUENCE</scope>
    <source>
        <strain>CRL 75-36-700-3</strain>
    </source>
</reference>
<protein>
    <submittedName>
        <fullName evidence="2">Uncharacterized protein</fullName>
    </submittedName>
</protein>
<dbReference type="OrthoDB" id="10277058at2759"/>
<gene>
    <name evidence="2" type="ORF">PGTG_02727</name>
</gene>
<proteinExistence type="predicted"/>
<dbReference type="VEuPathDB" id="FungiDB:PGTG_02727"/>
<keyword evidence="3" id="KW-1185">Reference proteome</keyword>